<sequence length="274" mass="30551">MLQLKNIGLLSTYNSTIESFESIKNCNIYIENDIIIDIGENKNNGDHMIDCNQKLVTPGFVDAHTHPVFKNGREKEFIQRISGKSYEEIAAEGGGINSSIIGVRESTEIEILDHVKKRMDEFLSMGTTTIEAKTGYGLDTESELKSLRVLDHVHNNHKIDIFPTFLGAHSIPDEFNGDSNAYVDLLCNEMIPAVSEQGIAKFCDVFCEEGYFDLKESRKILKAAIEYDLVPRIHADEFSNIGGSKLASEVKAISADHLMEISDEDIELLSNSDT</sequence>
<evidence type="ECO:0000256" key="7">
    <source>
        <dbReference type="ARBA" id="ARBA00023004"/>
    </source>
</evidence>
<protein>
    <recommendedName>
        <fullName evidence="2">imidazolonepropionase</fullName>
        <ecNumber evidence="2">3.5.2.7</ecNumber>
    </recommendedName>
</protein>
<proteinExistence type="predicted"/>
<feature type="non-terminal residue" evidence="8">
    <location>
        <position position="274"/>
    </location>
</feature>
<evidence type="ECO:0000256" key="6">
    <source>
        <dbReference type="ARBA" id="ARBA00022833"/>
    </source>
</evidence>
<evidence type="ECO:0000256" key="4">
    <source>
        <dbReference type="ARBA" id="ARBA00022801"/>
    </source>
</evidence>
<dbReference type="EMBL" id="UINC01001748">
    <property type="protein sequence ID" value="SUZ87982.1"/>
    <property type="molecule type" value="Genomic_DNA"/>
</dbReference>
<evidence type="ECO:0000256" key="2">
    <source>
        <dbReference type="ARBA" id="ARBA00012864"/>
    </source>
</evidence>
<dbReference type="PANTHER" id="PTHR42752:SF1">
    <property type="entry name" value="IMIDAZOLONEPROPIONASE-RELATED"/>
    <property type="match status" value="1"/>
</dbReference>
<dbReference type="GO" id="GO:0019556">
    <property type="term" value="P:L-histidine catabolic process to glutamate and formamide"/>
    <property type="evidence" value="ECO:0007669"/>
    <property type="project" value="InterPro"/>
</dbReference>
<dbReference type="GO" id="GO:0050480">
    <property type="term" value="F:imidazolonepropionase activity"/>
    <property type="evidence" value="ECO:0007669"/>
    <property type="project" value="UniProtKB-EC"/>
</dbReference>
<dbReference type="AlphaFoldDB" id="A0A381R8H5"/>
<keyword evidence="7" id="KW-0408">Iron</keyword>
<dbReference type="InterPro" id="IPR032466">
    <property type="entry name" value="Metal_Hydrolase"/>
</dbReference>
<dbReference type="GO" id="GO:0005737">
    <property type="term" value="C:cytoplasm"/>
    <property type="evidence" value="ECO:0007669"/>
    <property type="project" value="InterPro"/>
</dbReference>
<organism evidence="8">
    <name type="scientific">marine metagenome</name>
    <dbReference type="NCBI Taxonomy" id="408172"/>
    <lineage>
        <taxon>unclassified sequences</taxon>
        <taxon>metagenomes</taxon>
        <taxon>ecological metagenomes</taxon>
    </lineage>
</organism>
<keyword evidence="3" id="KW-0479">Metal-binding</keyword>
<dbReference type="PANTHER" id="PTHR42752">
    <property type="entry name" value="IMIDAZOLONEPROPIONASE"/>
    <property type="match status" value="1"/>
</dbReference>
<reference evidence="8" key="1">
    <citation type="submission" date="2018-05" db="EMBL/GenBank/DDBJ databases">
        <authorList>
            <person name="Lanie J.A."/>
            <person name="Ng W.-L."/>
            <person name="Kazmierczak K.M."/>
            <person name="Andrzejewski T.M."/>
            <person name="Davidsen T.M."/>
            <person name="Wayne K.J."/>
            <person name="Tettelin H."/>
            <person name="Glass J.I."/>
            <person name="Rusch D."/>
            <person name="Podicherti R."/>
            <person name="Tsui H.-C.T."/>
            <person name="Winkler M.E."/>
        </authorList>
    </citation>
    <scope>NUCLEOTIDE SEQUENCE</scope>
</reference>
<gene>
    <name evidence="8" type="ORF">METZ01_LOCUS40836</name>
</gene>
<dbReference type="InterPro" id="IPR011059">
    <property type="entry name" value="Metal-dep_hydrolase_composite"/>
</dbReference>
<keyword evidence="5" id="KW-0369">Histidine metabolism</keyword>
<dbReference type="SUPFAM" id="SSF51338">
    <property type="entry name" value="Composite domain of metallo-dependent hydrolases"/>
    <property type="match status" value="1"/>
</dbReference>
<keyword evidence="4" id="KW-0378">Hydrolase</keyword>
<dbReference type="InterPro" id="IPR005920">
    <property type="entry name" value="HutI"/>
</dbReference>
<accession>A0A381R8H5</accession>
<dbReference type="GO" id="GO:0046872">
    <property type="term" value="F:metal ion binding"/>
    <property type="evidence" value="ECO:0007669"/>
    <property type="project" value="UniProtKB-KW"/>
</dbReference>
<evidence type="ECO:0000313" key="8">
    <source>
        <dbReference type="EMBL" id="SUZ87982.1"/>
    </source>
</evidence>
<evidence type="ECO:0000256" key="5">
    <source>
        <dbReference type="ARBA" id="ARBA00022808"/>
    </source>
</evidence>
<dbReference type="EC" id="3.5.2.7" evidence="2"/>
<name>A0A381R8H5_9ZZZZ</name>
<dbReference type="Gene3D" id="2.30.40.10">
    <property type="entry name" value="Urease, subunit C, domain 1"/>
    <property type="match status" value="1"/>
</dbReference>
<evidence type="ECO:0000256" key="1">
    <source>
        <dbReference type="ARBA" id="ARBA00005023"/>
    </source>
</evidence>
<dbReference type="SUPFAM" id="SSF51556">
    <property type="entry name" value="Metallo-dependent hydrolases"/>
    <property type="match status" value="1"/>
</dbReference>
<evidence type="ECO:0000256" key="3">
    <source>
        <dbReference type="ARBA" id="ARBA00022723"/>
    </source>
</evidence>
<comment type="pathway">
    <text evidence="1">Amino-acid degradation.</text>
</comment>
<keyword evidence="6" id="KW-0862">Zinc</keyword>
<dbReference type="Gene3D" id="3.20.20.140">
    <property type="entry name" value="Metal-dependent hydrolases"/>
    <property type="match status" value="1"/>
</dbReference>